<evidence type="ECO:0000313" key="1">
    <source>
        <dbReference type="EMBL" id="PJE64118.1"/>
    </source>
</evidence>
<sequence length="130" mass="15151">MWRTIYRLYREHTTPIEEMREQIKSSHIAFMLAKILETGFDSKKQKGYIEEQSVHLTDCYACSALCLIFTSPNITKSLSVRLAVDAVRQLIEQNTPYPSTYLAKLRRVILKSLLLIDLKQIILKRSFLKS</sequence>
<protein>
    <submittedName>
        <fullName evidence="1">Uncharacterized protein</fullName>
    </submittedName>
</protein>
<dbReference type="Proteomes" id="UP000229098">
    <property type="component" value="Unassembled WGS sequence"/>
</dbReference>
<name>A0A2M8KW09_9BACT</name>
<accession>A0A2M8KW09</accession>
<comment type="caution">
    <text evidence="1">The sequence shown here is derived from an EMBL/GenBank/DDBJ whole genome shotgun (WGS) entry which is preliminary data.</text>
</comment>
<gene>
    <name evidence="1" type="ORF">COU90_04585</name>
</gene>
<evidence type="ECO:0000313" key="2">
    <source>
        <dbReference type="Proteomes" id="UP000229098"/>
    </source>
</evidence>
<dbReference type="EMBL" id="PFEF01000010">
    <property type="protein sequence ID" value="PJE64118.1"/>
    <property type="molecule type" value="Genomic_DNA"/>
</dbReference>
<proteinExistence type="predicted"/>
<reference evidence="2" key="1">
    <citation type="submission" date="2017-09" db="EMBL/GenBank/DDBJ databases">
        <title>Depth-based differentiation of microbial function through sediment-hosted aquifers and enrichment of novel symbionts in the deep terrestrial subsurface.</title>
        <authorList>
            <person name="Probst A.J."/>
            <person name="Ladd B."/>
            <person name="Jarett J.K."/>
            <person name="Geller-Mcgrath D.E."/>
            <person name="Sieber C.M.K."/>
            <person name="Emerson J.B."/>
            <person name="Anantharaman K."/>
            <person name="Thomas B.C."/>
            <person name="Malmstrom R."/>
            <person name="Stieglmeier M."/>
            <person name="Klingl A."/>
            <person name="Woyke T."/>
            <person name="Ryan C.M."/>
            <person name="Banfield J.F."/>
        </authorList>
    </citation>
    <scope>NUCLEOTIDE SEQUENCE [LARGE SCALE GENOMIC DNA]</scope>
</reference>
<organism evidence="1 2">
    <name type="scientific">Candidatus Ryanbacteria bacterium CG10_big_fil_rev_8_21_14_0_10_43_42</name>
    <dbReference type="NCBI Taxonomy" id="1974864"/>
    <lineage>
        <taxon>Bacteria</taxon>
        <taxon>Candidatus Ryaniibacteriota</taxon>
    </lineage>
</organism>
<dbReference type="AlphaFoldDB" id="A0A2M8KW09"/>